<dbReference type="SUPFAM" id="SSF48019">
    <property type="entry name" value="post-AAA+ oligomerization domain-like"/>
    <property type="match status" value="1"/>
</dbReference>
<evidence type="ECO:0000256" key="10">
    <source>
        <dbReference type="ARBA" id="ARBA00080379"/>
    </source>
</evidence>
<evidence type="ECO:0000256" key="2">
    <source>
        <dbReference type="ARBA" id="ARBA00005378"/>
    </source>
</evidence>
<dbReference type="PANTHER" id="PTHR11669">
    <property type="entry name" value="REPLICATION FACTOR C / DNA POLYMERASE III GAMMA-TAU SUBUNIT"/>
    <property type="match status" value="1"/>
</dbReference>
<reference evidence="13" key="1">
    <citation type="submission" date="2017-01" db="EMBL/GenBank/DDBJ databases">
        <title>Comparative genomics of anhydrobiosis in the tardigrade Hypsibius dujardini.</title>
        <authorList>
            <person name="Yoshida Y."/>
            <person name="Koutsovoulos G."/>
            <person name="Laetsch D."/>
            <person name="Stevens L."/>
            <person name="Kumar S."/>
            <person name="Horikawa D."/>
            <person name="Ishino K."/>
            <person name="Komine S."/>
            <person name="Tomita M."/>
            <person name="Blaxter M."/>
            <person name="Arakawa K."/>
        </authorList>
    </citation>
    <scope>NUCLEOTIDE SEQUENCE [LARGE SCALE GENOMIC DNA]</scope>
    <source>
        <strain evidence="13">Z151</strain>
    </source>
</reference>
<dbReference type="EMBL" id="MTYJ01000127">
    <property type="protein sequence ID" value="OQV13255.1"/>
    <property type="molecule type" value="Genomic_DNA"/>
</dbReference>
<dbReference type="SMART" id="SM00382">
    <property type="entry name" value="AAA"/>
    <property type="match status" value="1"/>
</dbReference>
<keyword evidence="3" id="KW-0235">DNA replication</keyword>
<evidence type="ECO:0000313" key="12">
    <source>
        <dbReference type="EMBL" id="OQV13255.1"/>
    </source>
</evidence>
<dbReference type="InterPro" id="IPR027417">
    <property type="entry name" value="P-loop_NTPase"/>
</dbReference>
<dbReference type="FunFam" id="3.40.50.300:FF:000136">
    <property type="entry name" value="Replication factor C subunit 5"/>
    <property type="match status" value="1"/>
</dbReference>
<dbReference type="Gene3D" id="1.10.8.60">
    <property type="match status" value="1"/>
</dbReference>
<dbReference type="Pfam" id="PF13177">
    <property type="entry name" value="DNA_pol3_delta2"/>
    <property type="match status" value="1"/>
</dbReference>
<comment type="function">
    <text evidence="5">Subunit of the replication factor C (RFC) complex which acts during elongation of primed DNA templates by DNA polymerases delta and epsilon, and is necessary for ATP-dependent loading of proliferating cell nuclear antigen (PCNA) onto primed DNA.</text>
</comment>
<dbReference type="PANTHER" id="PTHR11669:SF1">
    <property type="entry name" value="REPLICATION FACTOR C SUBUNIT 3"/>
    <property type="match status" value="1"/>
</dbReference>
<dbReference type="CDD" id="cd00009">
    <property type="entry name" value="AAA"/>
    <property type="match status" value="1"/>
</dbReference>
<dbReference type="InterPro" id="IPR050238">
    <property type="entry name" value="DNA_Rep/Repair_Clamp_Loader"/>
</dbReference>
<evidence type="ECO:0000256" key="1">
    <source>
        <dbReference type="ARBA" id="ARBA00004123"/>
    </source>
</evidence>
<accession>A0A1W0WDG4</accession>
<dbReference type="GO" id="GO:0005663">
    <property type="term" value="C:DNA replication factor C complex"/>
    <property type="evidence" value="ECO:0007669"/>
    <property type="project" value="TreeGrafter"/>
</dbReference>
<evidence type="ECO:0000313" key="13">
    <source>
        <dbReference type="Proteomes" id="UP000192578"/>
    </source>
</evidence>
<proteinExistence type="inferred from homology"/>
<dbReference type="Gene3D" id="1.20.272.10">
    <property type="match status" value="1"/>
</dbReference>
<sequence length="357" mass="40736">MSLWVDKYRPTDSSKLDYHKEDAAKLKNLAQSDDFPHMLVYGPPGAGKQTRITCLLADMFGTGVHRMRIHYITFTTPSNKKMEITTVASSYHIEVNPSDSGIYDRLVVMEVLKSIAALRQPDDAGKRPFKVVVLTEVDRLTRDAQQALRRTMEKYSASCRLILCCNSISKVIPAIRSRCLNIRVAAPTEEEISRIVMNVFREERITLPADLAKKIAHQSNRNLRRALLMAEATKVKQYPFPAGATPVIADWEQYLDTTARMIAERQDAPRLLEIRSRLYELLSHCIPATLIMNGLVKKLLENCPDNTLKAEIISQAAIYEHRLQQGNKAIYHLEAFVAKFMSLYKRFIEENTMDMDF</sequence>
<feature type="domain" description="AAA+ ATPase" evidence="11">
    <location>
        <begin position="34"/>
        <end position="190"/>
    </location>
</feature>
<dbReference type="GO" id="GO:0003677">
    <property type="term" value="F:DNA binding"/>
    <property type="evidence" value="ECO:0007669"/>
    <property type="project" value="InterPro"/>
</dbReference>
<dbReference type="InterPro" id="IPR003593">
    <property type="entry name" value="AAA+_ATPase"/>
</dbReference>
<evidence type="ECO:0000256" key="5">
    <source>
        <dbReference type="ARBA" id="ARBA00058626"/>
    </source>
</evidence>
<dbReference type="GO" id="GO:0003689">
    <property type="term" value="F:DNA clamp loader activity"/>
    <property type="evidence" value="ECO:0007669"/>
    <property type="project" value="TreeGrafter"/>
</dbReference>
<evidence type="ECO:0000259" key="11">
    <source>
        <dbReference type="SMART" id="SM00382"/>
    </source>
</evidence>
<dbReference type="Pfam" id="PF22534">
    <property type="entry name" value="RFC_C"/>
    <property type="match status" value="1"/>
</dbReference>
<evidence type="ECO:0000256" key="8">
    <source>
        <dbReference type="ARBA" id="ARBA00076818"/>
    </source>
</evidence>
<dbReference type="InterPro" id="IPR008921">
    <property type="entry name" value="DNA_pol3_clamp-load_cplx_C"/>
</dbReference>
<dbReference type="Pfam" id="PF21960">
    <property type="entry name" value="RCF1-5-like_lid"/>
    <property type="match status" value="1"/>
</dbReference>
<dbReference type="SUPFAM" id="SSF52540">
    <property type="entry name" value="P-loop containing nucleoside triphosphate hydrolases"/>
    <property type="match status" value="1"/>
</dbReference>
<dbReference type="AlphaFoldDB" id="A0A1W0WDG4"/>
<evidence type="ECO:0000256" key="9">
    <source>
        <dbReference type="ARBA" id="ARBA00079394"/>
    </source>
</evidence>
<dbReference type="GO" id="GO:0006281">
    <property type="term" value="P:DNA repair"/>
    <property type="evidence" value="ECO:0007669"/>
    <property type="project" value="UniProtKB-ARBA"/>
</dbReference>
<dbReference type="Proteomes" id="UP000192578">
    <property type="component" value="Unassembled WGS sequence"/>
</dbReference>
<dbReference type="Gene3D" id="3.40.50.300">
    <property type="entry name" value="P-loop containing nucleotide triphosphate hydrolases"/>
    <property type="match status" value="1"/>
</dbReference>
<dbReference type="OrthoDB" id="761538at2759"/>
<dbReference type="GO" id="GO:0005634">
    <property type="term" value="C:nucleus"/>
    <property type="evidence" value="ECO:0007669"/>
    <property type="project" value="UniProtKB-SubCell"/>
</dbReference>
<comment type="similarity">
    <text evidence="2">Belongs to the activator 1 small subunits family.</text>
</comment>
<evidence type="ECO:0000256" key="4">
    <source>
        <dbReference type="ARBA" id="ARBA00023242"/>
    </source>
</evidence>
<organism evidence="12 13">
    <name type="scientific">Hypsibius exemplaris</name>
    <name type="common">Freshwater tardigrade</name>
    <dbReference type="NCBI Taxonomy" id="2072580"/>
    <lineage>
        <taxon>Eukaryota</taxon>
        <taxon>Metazoa</taxon>
        <taxon>Ecdysozoa</taxon>
        <taxon>Tardigrada</taxon>
        <taxon>Eutardigrada</taxon>
        <taxon>Parachela</taxon>
        <taxon>Hypsibioidea</taxon>
        <taxon>Hypsibiidae</taxon>
        <taxon>Hypsibius</taxon>
    </lineage>
</organism>
<gene>
    <name evidence="12" type="ORF">BV898_12462</name>
</gene>
<keyword evidence="4" id="KW-0539">Nucleus</keyword>
<comment type="subunit">
    <text evidence="6">Subunit of the RFC complex, an heteropentameric complex consisting of a large subunit RFC1 and four small subunits RFC2, RFC3, RFC4 and RFC5; the RFC complex interacts with PCNA. Forms an heterotetrameric complex with RFC2, RFC4 and RFC5; this complex has ATPase activity but is not stimulated by PCNA. The heterotetramer of subunits RFC2, RFC3, RFC4 and RFC5 interacts with RAD17. Interacts with CNTD1; this interaction facilitates crossover formation.</text>
</comment>
<keyword evidence="13" id="KW-1185">Reference proteome</keyword>
<evidence type="ECO:0000256" key="3">
    <source>
        <dbReference type="ARBA" id="ARBA00022705"/>
    </source>
</evidence>
<dbReference type="FunFam" id="1.20.272.10:FF:000002">
    <property type="entry name" value="Replication factor C subunit 3"/>
    <property type="match status" value="1"/>
</dbReference>
<comment type="caution">
    <text evidence="12">The sequence shown here is derived from an EMBL/GenBank/DDBJ whole genome shotgun (WGS) entry which is preliminary data.</text>
</comment>
<comment type="subcellular location">
    <subcellularLocation>
        <location evidence="1">Nucleus</location>
    </subcellularLocation>
</comment>
<dbReference type="FunFam" id="1.10.8.60:FF:000030">
    <property type="entry name" value="replication factor C subunit 3"/>
    <property type="match status" value="1"/>
</dbReference>
<evidence type="ECO:0000256" key="6">
    <source>
        <dbReference type="ARBA" id="ARBA00062267"/>
    </source>
</evidence>
<evidence type="ECO:0000256" key="7">
    <source>
        <dbReference type="ARBA" id="ARBA00070184"/>
    </source>
</evidence>
<protein>
    <recommendedName>
        <fullName evidence="7">Replication factor C subunit 3</fullName>
    </recommendedName>
    <alternativeName>
        <fullName evidence="9">Activator 1 38 kDa subunit</fullName>
    </alternativeName>
    <alternativeName>
        <fullName evidence="10">Activator 1 subunit 3</fullName>
    </alternativeName>
    <alternativeName>
        <fullName evidence="8">Replication factor C 38 kDa subunit</fullName>
    </alternativeName>
</protein>
<name>A0A1W0WDG4_HYPEX</name>
<dbReference type="GO" id="GO:0006271">
    <property type="term" value="P:DNA strand elongation involved in DNA replication"/>
    <property type="evidence" value="ECO:0007669"/>
    <property type="project" value="UniProtKB-ARBA"/>
</dbReference>